<evidence type="ECO:0000313" key="2">
    <source>
        <dbReference type="Proteomes" id="UP000272163"/>
    </source>
</evidence>
<dbReference type="Proteomes" id="UP000272163">
    <property type="component" value="Segment"/>
</dbReference>
<proteinExistence type="predicted"/>
<sequence length="56" mass="6820">MSRLDTAYSKRHDLNLNNYIHYVLLLQLPYEFRIYPSLFIRNSLKLLNQRKPNEPV</sequence>
<accession>A0A2I7RWI7</accession>
<gene>
    <name evidence="1" type="ORF">NVP1245O_08</name>
</gene>
<keyword evidence="2" id="KW-1185">Reference proteome</keyword>
<organism evidence="1 2">
    <name type="scientific">Vibrio phage 1.245.O._10N.261.54.C7</name>
    <dbReference type="NCBI Taxonomy" id="1881236"/>
    <lineage>
        <taxon>Viruses</taxon>
        <taxon>Duplodnaviria</taxon>
        <taxon>Heunggongvirae</taxon>
        <taxon>Uroviricota</taxon>
        <taxon>Caudoviricetes</taxon>
        <taxon>Schitoviridae</taxon>
        <taxon>Pariacacavirus</taxon>
        <taxon>Pariacacavirus 1245O</taxon>
    </lineage>
</organism>
<protein>
    <submittedName>
        <fullName evidence="1">Uncharacterized protein</fullName>
    </submittedName>
</protein>
<reference evidence="1 2" key="1">
    <citation type="submission" date="2017-11" db="EMBL/GenBank/DDBJ databases">
        <title>A major lineage of nontailed dsDNA viruses as unrecognized killers of marine bacteria.</title>
        <authorList>
            <person name="Kauffman K.M."/>
            <person name="Hussain F.A."/>
            <person name="Yang J."/>
            <person name="Arevalo P."/>
            <person name="Brown J.M."/>
            <person name="Chang W.K."/>
            <person name="VanInsberghe D."/>
            <person name="Elsherbini J."/>
            <person name="Cutler M.B."/>
            <person name="Kelly L."/>
            <person name="Polz M.F."/>
        </authorList>
    </citation>
    <scope>NUCLEOTIDE SEQUENCE [LARGE SCALE GENOMIC DNA]</scope>
</reference>
<dbReference type="EMBL" id="MG592610">
    <property type="protein sequence ID" value="AUR97921.1"/>
    <property type="molecule type" value="Genomic_DNA"/>
</dbReference>
<name>A0A2I7RWI7_9CAUD</name>
<evidence type="ECO:0000313" key="1">
    <source>
        <dbReference type="EMBL" id="AUR97921.1"/>
    </source>
</evidence>